<organism evidence="1 2">
    <name type="scientific">Manduca sexta</name>
    <name type="common">Tobacco hawkmoth</name>
    <name type="synonym">Tobacco hornworm</name>
    <dbReference type="NCBI Taxonomy" id="7130"/>
    <lineage>
        <taxon>Eukaryota</taxon>
        <taxon>Metazoa</taxon>
        <taxon>Ecdysozoa</taxon>
        <taxon>Arthropoda</taxon>
        <taxon>Hexapoda</taxon>
        <taxon>Insecta</taxon>
        <taxon>Pterygota</taxon>
        <taxon>Neoptera</taxon>
        <taxon>Endopterygota</taxon>
        <taxon>Lepidoptera</taxon>
        <taxon>Glossata</taxon>
        <taxon>Ditrysia</taxon>
        <taxon>Bombycoidea</taxon>
        <taxon>Sphingidae</taxon>
        <taxon>Sphinginae</taxon>
        <taxon>Sphingini</taxon>
        <taxon>Manduca</taxon>
    </lineage>
</organism>
<sequence length="94" mass="10826">MLVWRIVRENLGSNRAYAYPRSIADERLESLVNLVVLLELRFSAAACCCNCHCCARCRFLSSRHGHVVQSTYSSRIFARYRLRQLGGGRRQEGF</sequence>
<reference evidence="1" key="2">
    <citation type="submission" date="2020-12" db="EMBL/GenBank/DDBJ databases">
        <authorList>
            <person name="Kanost M."/>
        </authorList>
    </citation>
    <scope>NUCLEOTIDE SEQUENCE</scope>
</reference>
<dbReference type="AlphaFoldDB" id="A0A921ZF31"/>
<dbReference type="EMBL" id="JH668519">
    <property type="protein sequence ID" value="KAG6456661.1"/>
    <property type="molecule type" value="Genomic_DNA"/>
</dbReference>
<name>A0A921ZF31_MANSE</name>
<reference evidence="1" key="1">
    <citation type="journal article" date="2016" name="Insect Biochem. Mol. Biol.">
        <title>Multifaceted biological insights from a draft genome sequence of the tobacco hornworm moth, Manduca sexta.</title>
        <authorList>
            <person name="Kanost M.R."/>
            <person name="Arrese E.L."/>
            <person name="Cao X."/>
            <person name="Chen Y.R."/>
            <person name="Chellapilla S."/>
            <person name="Goldsmith M.R."/>
            <person name="Grosse-Wilde E."/>
            <person name="Heckel D.G."/>
            <person name="Herndon N."/>
            <person name="Jiang H."/>
            <person name="Papanicolaou A."/>
            <person name="Qu J."/>
            <person name="Soulages J.L."/>
            <person name="Vogel H."/>
            <person name="Walters J."/>
            <person name="Waterhouse R.M."/>
            <person name="Ahn S.J."/>
            <person name="Almeida F.C."/>
            <person name="An C."/>
            <person name="Aqrawi P."/>
            <person name="Bretschneider A."/>
            <person name="Bryant W.B."/>
            <person name="Bucks S."/>
            <person name="Chao H."/>
            <person name="Chevignon G."/>
            <person name="Christen J.M."/>
            <person name="Clarke D.F."/>
            <person name="Dittmer N.T."/>
            <person name="Ferguson L.C.F."/>
            <person name="Garavelou S."/>
            <person name="Gordon K.H.J."/>
            <person name="Gunaratna R.T."/>
            <person name="Han Y."/>
            <person name="Hauser F."/>
            <person name="He Y."/>
            <person name="Heidel-Fischer H."/>
            <person name="Hirsh A."/>
            <person name="Hu Y."/>
            <person name="Jiang H."/>
            <person name="Kalra D."/>
            <person name="Klinner C."/>
            <person name="Konig C."/>
            <person name="Kovar C."/>
            <person name="Kroll A.R."/>
            <person name="Kuwar S.S."/>
            <person name="Lee S.L."/>
            <person name="Lehman R."/>
            <person name="Li K."/>
            <person name="Li Z."/>
            <person name="Liang H."/>
            <person name="Lovelace S."/>
            <person name="Lu Z."/>
            <person name="Mansfield J.H."/>
            <person name="McCulloch K.J."/>
            <person name="Mathew T."/>
            <person name="Morton B."/>
            <person name="Muzny D.M."/>
            <person name="Neunemann D."/>
            <person name="Ongeri F."/>
            <person name="Pauchet Y."/>
            <person name="Pu L.L."/>
            <person name="Pyrousis I."/>
            <person name="Rao X.J."/>
            <person name="Redding A."/>
            <person name="Roesel C."/>
            <person name="Sanchez-Gracia A."/>
            <person name="Schaack S."/>
            <person name="Shukla A."/>
            <person name="Tetreau G."/>
            <person name="Wang Y."/>
            <person name="Xiong G.H."/>
            <person name="Traut W."/>
            <person name="Walsh T.K."/>
            <person name="Worley K.C."/>
            <person name="Wu D."/>
            <person name="Wu W."/>
            <person name="Wu Y.Q."/>
            <person name="Zhang X."/>
            <person name="Zou Z."/>
            <person name="Zucker H."/>
            <person name="Briscoe A.D."/>
            <person name="Burmester T."/>
            <person name="Clem R.J."/>
            <person name="Feyereisen R."/>
            <person name="Grimmelikhuijzen C.J.P."/>
            <person name="Hamodrakas S.J."/>
            <person name="Hansson B.S."/>
            <person name="Huguet E."/>
            <person name="Jermiin L.S."/>
            <person name="Lan Q."/>
            <person name="Lehman H.K."/>
            <person name="Lorenzen M."/>
            <person name="Merzendorfer H."/>
            <person name="Michalopoulos I."/>
            <person name="Morton D.B."/>
            <person name="Muthukrishnan S."/>
            <person name="Oakeshott J.G."/>
            <person name="Palmer W."/>
            <person name="Park Y."/>
            <person name="Passarelli A.L."/>
            <person name="Rozas J."/>
            <person name="Schwartz L.M."/>
            <person name="Smith W."/>
            <person name="Southgate A."/>
            <person name="Vilcinskas A."/>
            <person name="Vogt R."/>
            <person name="Wang P."/>
            <person name="Werren J."/>
            <person name="Yu X.Q."/>
            <person name="Zhou J.J."/>
            <person name="Brown S.J."/>
            <person name="Scherer S.E."/>
            <person name="Richards S."/>
            <person name="Blissard G.W."/>
        </authorList>
    </citation>
    <scope>NUCLEOTIDE SEQUENCE</scope>
</reference>
<evidence type="ECO:0000313" key="2">
    <source>
        <dbReference type="Proteomes" id="UP000791440"/>
    </source>
</evidence>
<comment type="caution">
    <text evidence="1">The sequence shown here is derived from an EMBL/GenBank/DDBJ whole genome shotgun (WGS) entry which is preliminary data.</text>
</comment>
<accession>A0A921ZF31</accession>
<evidence type="ECO:0000313" key="1">
    <source>
        <dbReference type="EMBL" id="KAG6456661.1"/>
    </source>
</evidence>
<gene>
    <name evidence="1" type="ORF">O3G_MSEX009877</name>
</gene>
<keyword evidence="2" id="KW-1185">Reference proteome</keyword>
<protein>
    <submittedName>
        <fullName evidence="1">Uncharacterized protein</fullName>
    </submittedName>
</protein>
<dbReference type="Proteomes" id="UP000791440">
    <property type="component" value="Unassembled WGS sequence"/>
</dbReference>
<proteinExistence type="predicted"/>